<comment type="caution">
    <text evidence="2">The sequence shown here is derived from an EMBL/GenBank/DDBJ whole genome shotgun (WGS) entry which is preliminary data.</text>
</comment>
<proteinExistence type="predicted"/>
<evidence type="ECO:0000256" key="1">
    <source>
        <dbReference type="SAM" id="MobiDB-lite"/>
    </source>
</evidence>
<evidence type="ECO:0000313" key="3">
    <source>
        <dbReference type="Proteomes" id="UP001499910"/>
    </source>
</evidence>
<gene>
    <name evidence="2" type="ORF">GCM10023209_22260</name>
</gene>
<name>A0ABP9LB42_9RHOB</name>
<accession>A0ABP9LB42</accession>
<keyword evidence="3" id="KW-1185">Reference proteome</keyword>
<feature type="region of interest" description="Disordered" evidence="1">
    <location>
        <begin position="74"/>
        <end position="93"/>
    </location>
</feature>
<organism evidence="2 3">
    <name type="scientific">[Roseibacterium] beibuensis</name>
    <dbReference type="NCBI Taxonomy" id="1193142"/>
    <lineage>
        <taxon>Bacteria</taxon>
        <taxon>Pseudomonadati</taxon>
        <taxon>Pseudomonadota</taxon>
        <taxon>Alphaproteobacteria</taxon>
        <taxon>Rhodobacterales</taxon>
        <taxon>Roseobacteraceae</taxon>
        <taxon>Roseicyclus</taxon>
    </lineage>
</organism>
<dbReference type="RefSeq" id="WP_259553905.1">
    <property type="nucleotide sequence ID" value="NZ_BAABHW010000002.1"/>
</dbReference>
<reference evidence="3" key="1">
    <citation type="journal article" date="2019" name="Int. J. Syst. Evol. Microbiol.">
        <title>The Global Catalogue of Microorganisms (GCM) 10K type strain sequencing project: providing services to taxonomists for standard genome sequencing and annotation.</title>
        <authorList>
            <consortium name="The Broad Institute Genomics Platform"/>
            <consortium name="The Broad Institute Genome Sequencing Center for Infectious Disease"/>
            <person name="Wu L."/>
            <person name="Ma J."/>
        </authorList>
    </citation>
    <scope>NUCLEOTIDE SEQUENCE [LARGE SCALE GENOMIC DNA]</scope>
    <source>
        <strain evidence="3">JCM 18015</strain>
    </source>
</reference>
<protein>
    <submittedName>
        <fullName evidence="2">Uncharacterized protein</fullName>
    </submittedName>
</protein>
<dbReference type="Proteomes" id="UP001499910">
    <property type="component" value="Unassembled WGS sequence"/>
</dbReference>
<sequence>MADPAPTQRTTRDEKLSALAALLGPDGLARLRATGLGEAGPQPDVDPDRLAWHQNRLLQRLRARLEAAPDRELPRREVPLVTPITKPNPMPPTPAQLRAPMQANSGLDARIATSLDVNRLRDEHPAVIAHVLRQQDRATRVNTLRSLPGHVARAAVRRLRDL</sequence>
<dbReference type="EMBL" id="BAABHW010000002">
    <property type="protein sequence ID" value="GAA5074793.1"/>
    <property type="molecule type" value="Genomic_DNA"/>
</dbReference>
<evidence type="ECO:0000313" key="2">
    <source>
        <dbReference type="EMBL" id="GAA5074793.1"/>
    </source>
</evidence>